<dbReference type="Proteomes" id="UP001165653">
    <property type="component" value="Unassembled WGS sequence"/>
</dbReference>
<evidence type="ECO:0000313" key="3">
    <source>
        <dbReference type="Proteomes" id="UP001165653"/>
    </source>
</evidence>
<dbReference type="EMBL" id="JAPDDR010000014">
    <property type="protein sequence ID" value="MCW1916277.1"/>
    <property type="molecule type" value="Genomic_DNA"/>
</dbReference>
<organism evidence="2 3">
    <name type="scientific">Luteolibacter rhizosphaerae</name>
    <dbReference type="NCBI Taxonomy" id="2989719"/>
    <lineage>
        <taxon>Bacteria</taxon>
        <taxon>Pseudomonadati</taxon>
        <taxon>Verrucomicrobiota</taxon>
        <taxon>Verrucomicrobiia</taxon>
        <taxon>Verrucomicrobiales</taxon>
        <taxon>Verrucomicrobiaceae</taxon>
        <taxon>Luteolibacter</taxon>
    </lineage>
</organism>
<sequence>MIIEIDLIYHWKFEALAAMVGEGRALGVLVRLWGYAQARKQWIFQMDPLKLASICAVRENVEAFWEHMTGRAGWVEDKGGGWYELRGWANVNRSMINAWTTKTKRLPWMDEYEAARAKGEAPAEIPVVAAGRSADASPDRLKVPVQASQDPTHRGDRSEEREEMDEIEGREERDGVMPKPGGQEPPAVCTMEQAMAYGPMCQLSPEGAAFWWHTRNAADWYRGTAGGGPLRKVSSWQSDMATSRAWAEAGAAKQREIGKDGKPKKVLRL</sequence>
<accession>A0ABT3G9G0</accession>
<evidence type="ECO:0000313" key="2">
    <source>
        <dbReference type="EMBL" id="MCW1916277.1"/>
    </source>
</evidence>
<reference evidence="2" key="1">
    <citation type="submission" date="2022-10" db="EMBL/GenBank/DDBJ databases">
        <title>Luteolibacter sp. GHJ8, whole genome shotgun sequencing project.</title>
        <authorList>
            <person name="Zhao G."/>
            <person name="Shen L."/>
        </authorList>
    </citation>
    <scope>NUCLEOTIDE SEQUENCE</scope>
    <source>
        <strain evidence="2">GHJ8</strain>
    </source>
</reference>
<protein>
    <recommendedName>
        <fullName evidence="4">DnaT DNA-binding domain-containing protein</fullName>
    </recommendedName>
</protein>
<dbReference type="RefSeq" id="WP_264515849.1">
    <property type="nucleotide sequence ID" value="NZ_JAPDDR010000014.1"/>
</dbReference>
<gene>
    <name evidence="2" type="ORF">OJ996_21995</name>
</gene>
<comment type="caution">
    <text evidence="2">The sequence shown here is derived from an EMBL/GenBank/DDBJ whole genome shotgun (WGS) entry which is preliminary data.</text>
</comment>
<name>A0ABT3G9G0_9BACT</name>
<feature type="region of interest" description="Disordered" evidence="1">
    <location>
        <begin position="132"/>
        <end position="183"/>
    </location>
</feature>
<keyword evidence="3" id="KW-1185">Reference proteome</keyword>
<evidence type="ECO:0008006" key="4">
    <source>
        <dbReference type="Google" id="ProtNLM"/>
    </source>
</evidence>
<proteinExistence type="predicted"/>
<evidence type="ECO:0000256" key="1">
    <source>
        <dbReference type="SAM" id="MobiDB-lite"/>
    </source>
</evidence>
<feature type="compositionally biased region" description="Basic and acidic residues" evidence="1">
    <location>
        <begin position="151"/>
        <end position="160"/>
    </location>
</feature>